<feature type="domain" description="Crinkler effector protein N-terminal" evidence="4">
    <location>
        <begin position="4"/>
        <end position="82"/>
    </location>
</feature>
<evidence type="ECO:0000256" key="2">
    <source>
        <dbReference type="ARBA" id="ARBA00004613"/>
    </source>
</evidence>
<dbReference type="EMBL" id="LLXL01005105">
    <property type="protein sequence ID" value="PKK56798.1"/>
    <property type="molecule type" value="Genomic_DNA"/>
</dbReference>
<evidence type="ECO:0000256" key="3">
    <source>
        <dbReference type="ARBA" id="ARBA00022525"/>
    </source>
</evidence>
<comment type="caution">
    <text evidence="5">The sequence shown here is derived from an EMBL/GenBank/DDBJ whole genome shotgun (WGS) entry which is preliminary data.</text>
</comment>
<gene>
    <name evidence="5" type="ORF">RhiirC2_858462</name>
</gene>
<name>A0A2N1M5C0_9GLOM</name>
<accession>A0A2N1M5C0</accession>
<dbReference type="VEuPathDB" id="FungiDB:RhiirA1_521433"/>
<dbReference type="InterPro" id="IPR045379">
    <property type="entry name" value="Crinkler_N"/>
</dbReference>
<proteinExistence type="predicted"/>
<keyword evidence="3" id="KW-0964">Secreted</keyword>
<organism evidence="5 6">
    <name type="scientific">Rhizophagus irregularis</name>
    <dbReference type="NCBI Taxonomy" id="588596"/>
    <lineage>
        <taxon>Eukaryota</taxon>
        <taxon>Fungi</taxon>
        <taxon>Fungi incertae sedis</taxon>
        <taxon>Mucoromycota</taxon>
        <taxon>Glomeromycotina</taxon>
        <taxon>Glomeromycetes</taxon>
        <taxon>Glomerales</taxon>
        <taxon>Glomeraceae</taxon>
        <taxon>Rhizophagus</taxon>
    </lineage>
</organism>
<dbReference type="Proteomes" id="UP000233469">
    <property type="component" value="Unassembled WGS sequence"/>
</dbReference>
<dbReference type="Pfam" id="PF20147">
    <property type="entry name" value="Crinkler"/>
    <property type="match status" value="1"/>
</dbReference>
<evidence type="ECO:0000313" key="5">
    <source>
        <dbReference type="EMBL" id="PKK56798.1"/>
    </source>
</evidence>
<reference evidence="5 6" key="2">
    <citation type="submission" date="2017-10" db="EMBL/GenBank/DDBJ databases">
        <title>Extensive intraspecific genome diversity in a model arbuscular mycorrhizal fungus.</title>
        <authorList>
            <person name="Chen E.C.H."/>
            <person name="Morin E."/>
            <person name="Baudet D."/>
            <person name="Noel J."/>
            <person name="Ndikumana S."/>
            <person name="Charron P."/>
            <person name="St-Onge C."/>
            <person name="Giorgi J."/>
            <person name="Grigoriev I.V."/>
            <person name="Roux C."/>
            <person name="Martin F.M."/>
            <person name="Corradi N."/>
        </authorList>
    </citation>
    <scope>NUCLEOTIDE SEQUENCE [LARGE SCALE GENOMIC DNA]</scope>
    <source>
        <strain evidence="5 6">C2</strain>
    </source>
</reference>
<protein>
    <recommendedName>
        <fullName evidence="4">Crinkler effector protein N-terminal domain-containing protein</fullName>
    </recommendedName>
</protein>
<sequence>MSNIALWCIICEDRSIFKVTIGTGNDLFDLRKAILEELPNAENVKATQLTLWRTNTASNVLRDKETAIELYLNEKLEDPADTVGNTFINV</sequence>
<comment type="subcellular location">
    <subcellularLocation>
        <location evidence="1">Host cell</location>
    </subcellularLocation>
    <subcellularLocation>
        <location evidence="2">Secreted</location>
    </subcellularLocation>
</comment>
<dbReference type="GO" id="GO:0043657">
    <property type="term" value="C:host cell"/>
    <property type="evidence" value="ECO:0007669"/>
    <property type="project" value="UniProtKB-SubCell"/>
</dbReference>
<dbReference type="VEuPathDB" id="FungiDB:FUN_012842"/>
<evidence type="ECO:0000313" key="6">
    <source>
        <dbReference type="Proteomes" id="UP000233469"/>
    </source>
</evidence>
<evidence type="ECO:0000259" key="4">
    <source>
        <dbReference type="Pfam" id="PF20147"/>
    </source>
</evidence>
<reference evidence="5 6" key="1">
    <citation type="submission" date="2016-04" db="EMBL/GenBank/DDBJ databases">
        <title>Genome analyses suggest a sexual origin of heterokaryosis in a supposedly ancient asexual fungus.</title>
        <authorList>
            <person name="Ropars J."/>
            <person name="Sedzielewska K."/>
            <person name="Noel J."/>
            <person name="Charron P."/>
            <person name="Farinelli L."/>
            <person name="Marton T."/>
            <person name="Kruger M."/>
            <person name="Pelin A."/>
            <person name="Brachmann A."/>
            <person name="Corradi N."/>
        </authorList>
    </citation>
    <scope>NUCLEOTIDE SEQUENCE [LARGE SCALE GENOMIC DNA]</scope>
    <source>
        <strain evidence="5 6">C2</strain>
    </source>
</reference>
<evidence type="ECO:0000256" key="1">
    <source>
        <dbReference type="ARBA" id="ARBA00004340"/>
    </source>
</evidence>
<feature type="non-terminal residue" evidence="5">
    <location>
        <position position="90"/>
    </location>
</feature>
<dbReference type="AlphaFoldDB" id="A0A2N1M5C0"/>
<dbReference type="GO" id="GO:0005576">
    <property type="term" value="C:extracellular region"/>
    <property type="evidence" value="ECO:0007669"/>
    <property type="project" value="UniProtKB-SubCell"/>
</dbReference>